<dbReference type="InterPro" id="IPR022509">
    <property type="entry name" value="Conjugation_ATPase_TraG"/>
</dbReference>
<sequence>MRNTAKVRNLERLFPLLAVERCIISKEADLTVAFRVELPELFTITEEEYEQIHSTWNKAIKVLPVYSIVHKQDWYTTETYRAEHLGDAQMSFLDRSSERHFNERPYLNHDCYLYLTKTTRQRMAQKSDFSSLVQGRLVPKEMTDKEGINAFLDAVDQFERIVNDSGLFSIVRLTEEELLGKDNEGGLLDRYLSLERDKSASLEDLSLRAKDVRIGDKMLCLHTLSSTEDLPTSVSTDRAFEKLSTDKSSCRLSFSSPVGLLLSCNHIYNQYLFIPDGEEAKKRFESTARNMHSLARYSRANAINEEWIHEYLNVAVTMGISPIRAHFNVLAWSDNEREMTDIKNMVGSAISSMDCTPRHNTVDTATLYWAGMPGNAGDFPSEESYWTFIPPALCLFSGETNYKDSLSPFGIKMCDRLSGKPIHVDISDLPMKKGITTNRNKFILGPSGSGKSFFCNHMVRQYYEQGTHILLIDTGNSYEGLCQFIHAKTKGEDGIYYTYTEENPIAFNPFYTDDYVFDIEKKESLATLILTLWKSGDEKVTKTEVSELFASIGAYINKITADRSIVPSFNTYYEFMLDEYRQELLSREIKVTREDFNIDNLLTTLKHYYRGGEYDYLLNSTD</sequence>
<dbReference type="InterPro" id="IPR024451">
    <property type="entry name" value="TraG_N_Bacteroidetes"/>
</dbReference>
<proteinExistence type="predicted"/>
<dbReference type="Pfam" id="PF12991">
    <property type="entry name" value="DUF3875"/>
    <property type="match status" value="1"/>
</dbReference>
<feature type="domain" description="TraG N-terminal Bacteroidetes" evidence="1">
    <location>
        <begin position="3"/>
        <end position="54"/>
    </location>
</feature>
<dbReference type="InterPro" id="IPR027417">
    <property type="entry name" value="P-loop_NTPase"/>
</dbReference>
<dbReference type="InterPro" id="IPR053155">
    <property type="entry name" value="F-pilin_assembly_TraC"/>
</dbReference>
<feature type="domain" description="TraG P-loop" evidence="2">
    <location>
        <begin position="410"/>
        <end position="621"/>
    </location>
</feature>
<feature type="non-terminal residue" evidence="3">
    <location>
        <position position="622"/>
    </location>
</feature>
<dbReference type="RefSeq" id="WP_007366271.1">
    <property type="nucleotide sequence ID" value="NZ_ACLR01000246.1"/>
</dbReference>
<evidence type="ECO:0000313" key="3">
    <source>
        <dbReference type="EMBL" id="EEK15855.1"/>
    </source>
</evidence>
<evidence type="ECO:0000259" key="1">
    <source>
        <dbReference type="Pfam" id="PF12991"/>
    </source>
</evidence>
<comment type="caution">
    <text evidence="3">The sequence shown here is derived from an EMBL/GenBank/DDBJ whole genome shotgun (WGS) entry which is preliminary data.</text>
</comment>
<gene>
    <name evidence="3" type="primary">traG</name>
    <name evidence="3" type="ORF">PORUE0001_1923</name>
</gene>
<evidence type="ECO:0000259" key="2">
    <source>
        <dbReference type="Pfam" id="PF19044"/>
    </source>
</evidence>
<dbReference type="Gene3D" id="3.40.50.300">
    <property type="entry name" value="P-loop containing nucleotide triphosphate hydrolases"/>
    <property type="match status" value="1"/>
</dbReference>
<protein>
    <submittedName>
        <fullName evidence="3">Conjugation system ATPase, TraG family</fullName>
    </submittedName>
</protein>
<organism evidence="3 4">
    <name type="scientific">Porphyromonas uenonis 60-3</name>
    <dbReference type="NCBI Taxonomy" id="596327"/>
    <lineage>
        <taxon>Bacteria</taxon>
        <taxon>Pseudomonadati</taxon>
        <taxon>Bacteroidota</taxon>
        <taxon>Bacteroidia</taxon>
        <taxon>Bacteroidales</taxon>
        <taxon>Porphyromonadaceae</taxon>
        <taxon>Porphyromonas</taxon>
    </lineage>
</organism>
<dbReference type="EMBL" id="ACLR01000246">
    <property type="protein sequence ID" value="EEK15855.1"/>
    <property type="molecule type" value="Genomic_DNA"/>
</dbReference>
<dbReference type="PANTHER" id="PTHR38467:SF1">
    <property type="entry name" value="CONJUGATIVE TRANSFER: ASSEMBLY"/>
    <property type="match status" value="1"/>
</dbReference>
<dbReference type="OrthoDB" id="596266at2"/>
<dbReference type="STRING" id="596327.PORUE0001_1923"/>
<accession>C2MEI6</accession>
<evidence type="ECO:0000313" key="4">
    <source>
        <dbReference type="Proteomes" id="UP000003303"/>
    </source>
</evidence>
<dbReference type="Pfam" id="PF19044">
    <property type="entry name" value="P-loop_TraG"/>
    <property type="match status" value="1"/>
</dbReference>
<dbReference type="NCBIfam" id="TIGR03783">
    <property type="entry name" value="Bac_Flav_CT_G"/>
    <property type="match status" value="1"/>
</dbReference>
<dbReference type="PANTHER" id="PTHR38467">
    <property type="match status" value="1"/>
</dbReference>
<keyword evidence="4" id="KW-1185">Reference proteome</keyword>
<name>C2MEI6_9PORP</name>
<dbReference type="Proteomes" id="UP000003303">
    <property type="component" value="Unassembled WGS sequence"/>
</dbReference>
<dbReference type="InterPro" id="IPR043964">
    <property type="entry name" value="P-loop_TraG"/>
</dbReference>
<dbReference type="eggNOG" id="COG3451">
    <property type="taxonomic scope" value="Bacteria"/>
</dbReference>
<dbReference type="AlphaFoldDB" id="C2MEI6"/>
<dbReference type="SUPFAM" id="SSF52540">
    <property type="entry name" value="P-loop containing nucleoside triphosphate hydrolases"/>
    <property type="match status" value="1"/>
</dbReference>
<reference evidence="3 4" key="1">
    <citation type="submission" date="2009-04" db="EMBL/GenBank/DDBJ databases">
        <authorList>
            <person name="Sebastian Y."/>
            <person name="Madupu R."/>
            <person name="Durkin A.S."/>
            <person name="Torralba M."/>
            <person name="Methe B."/>
            <person name="Sutton G.G."/>
            <person name="Strausberg R.L."/>
            <person name="Nelson K.E."/>
        </authorList>
    </citation>
    <scope>NUCLEOTIDE SEQUENCE [LARGE SCALE GENOMIC DNA]</scope>
    <source>
        <strain evidence="3 4">60-3</strain>
    </source>
</reference>